<proteinExistence type="predicted"/>
<protein>
    <submittedName>
        <fullName evidence="2">Uncharacterized protein</fullName>
    </submittedName>
</protein>
<feature type="transmembrane region" description="Helical" evidence="1">
    <location>
        <begin position="7"/>
        <end position="28"/>
    </location>
</feature>
<accession>A0ABD5AWI1</accession>
<keyword evidence="1" id="KW-0472">Membrane</keyword>
<reference evidence="2 3" key="1">
    <citation type="submission" date="2023-08" db="EMBL/GenBank/DDBJ databases">
        <title>Whole genome sequencing of Staphylococcus chromogenes NNSch 2386.</title>
        <authorList>
            <person name="Kropotov V.S."/>
            <person name="Boriskina E.V."/>
            <person name="Gordinskaya N.A."/>
            <person name="Shkurkina I.S."/>
            <person name="Kryazhev D.V."/>
            <person name="Alekseeva A.E."/>
            <person name="Makhova M.A."/>
        </authorList>
    </citation>
    <scope>NUCLEOTIDE SEQUENCE [LARGE SCALE GENOMIC DNA]</scope>
    <source>
        <strain evidence="2 3">NNSch 2386</strain>
    </source>
</reference>
<name>A0ABD5AWI1_STACR</name>
<organism evidence="2 3">
    <name type="scientific">Staphylococcus chromogenes</name>
    <name type="common">Staphylococcus hyicus subsp. chromogenes</name>
    <dbReference type="NCBI Taxonomy" id="46126"/>
    <lineage>
        <taxon>Bacteria</taxon>
        <taxon>Bacillati</taxon>
        <taxon>Bacillota</taxon>
        <taxon>Bacilli</taxon>
        <taxon>Bacillales</taxon>
        <taxon>Staphylococcaceae</taxon>
        <taxon>Staphylococcus</taxon>
    </lineage>
</organism>
<sequence>MKTFCKIGAYVAGAIGVAMLWGVAILTLQQYREDEHMLEDTKAS</sequence>
<keyword evidence="1" id="KW-1133">Transmembrane helix</keyword>
<dbReference type="EMBL" id="JAVGJF010000036">
    <property type="protein sequence ID" value="MDQ7175707.1"/>
    <property type="molecule type" value="Genomic_DNA"/>
</dbReference>
<evidence type="ECO:0000313" key="3">
    <source>
        <dbReference type="Proteomes" id="UP001240157"/>
    </source>
</evidence>
<evidence type="ECO:0000313" key="2">
    <source>
        <dbReference type="EMBL" id="MDQ7175707.1"/>
    </source>
</evidence>
<evidence type="ECO:0000256" key="1">
    <source>
        <dbReference type="SAM" id="Phobius"/>
    </source>
</evidence>
<dbReference type="AlphaFoldDB" id="A0ABD5AWI1"/>
<dbReference type="RefSeq" id="WP_255201448.1">
    <property type="nucleotide sequence ID" value="NZ_BMDK01000002.1"/>
</dbReference>
<keyword evidence="1" id="KW-0812">Transmembrane</keyword>
<dbReference type="Proteomes" id="UP001240157">
    <property type="component" value="Unassembled WGS sequence"/>
</dbReference>
<gene>
    <name evidence="2" type="ORF">RCF65_06855</name>
</gene>
<comment type="caution">
    <text evidence="2">The sequence shown here is derived from an EMBL/GenBank/DDBJ whole genome shotgun (WGS) entry which is preliminary data.</text>
</comment>